<comment type="similarity">
    <text evidence="2 13">Belongs to the type IA topoisomerase family.</text>
</comment>
<dbReference type="PRINTS" id="PR00417">
    <property type="entry name" value="PRTPISMRASEI"/>
</dbReference>
<evidence type="ECO:0000256" key="2">
    <source>
        <dbReference type="ARBA" id="ARBA00009446"/>
    </source>
</evidence>
<dbReference type="GO" id="GO:0006310">
    <property type="term" value="P:DNA recombination"/>
    <property type="evidence" value="ECO:0007669"/>
    <property type="project" value="TreeGrafter"/>
</dbReference>
<evidence type="ECO:0000256" key="7">
    <source>
        <dbReference type="ARBA" id="ARBA00022833"/>
    </source>
</evidence>
<dbReference type="SMART" id="SM00493">
    <property type="entry name" value="TOPRIM"/>
    <property type="match status" value="1"/>
</dbReference>
<dbReference type="InterPro" id="IPR023406">
    <property type="entry name" value="Topo_IA_AS"/>
</dbReference>
<keyword evidence="20" id="KW-1185">Reference proteome</keyword>
<evidence type="ECO:0000259" key="18">
    <source>
        <dbReference type="PROSITE" id="PS52039"/>
    </source>
</evidence>
<proteinExistence type="inferred from homology"/>
<feature type="region of interest" description="Disordered" evidence="14">
    <location>
        <begin position="960"/>
        <end position="986"/>
    </location>
</feature>
<evidence type="ECO:0000256" key="12">
    <source>
        <dbReference type="PROSITE-ProRule" id="PRU00047"/>
    </source>
</evidence>
<keyword evidence="7" id="KW-0862">Zinc</keyword>
<feature type="region of interest" description="Disordered" evidence="14">
    <location>
        <begin position="417"/>
        <end position="436"/>
    </location>
</feature>
<sequence>MAFLKLHSIVLNCTIFYNLTRKSTASNLSKLTNAYSISRYCSKCNMKVLNVAEKHDAAKNIAAYLSRGTSRKREGFSVYNKIFEFNVQLWGQNCQMVMTSVSGHLLGYEFTGAYRKWQGCHPLSLFDAPVSKQCSEDNYIKIKRTLEREIQSCNALIIWTDCDREGENIGFEIIQVCQAIKPNIRVYRAKFSEITKQSIERALSTLGEPDKAISDAVDVRSELDLRIGAAFTRFQTLRLQKVFPNTLGDMLISYGSCQFPTLGFVVERFLAIDQFKSEPYWKIKVIDERDEISVEFRWARVRLFEKMPCQIFLDMCLERPEATVEKVTCKPKSKWRPLPLDTIELEKQGSRKLRLNAKETMRIAERLYTQGLISYPRTETNIFPKELNLTPLVEQQVNHQAWGNFARGLLESGITPRQGKKTDQAHPPIHPTKYTDSLQGNEARVYEFVVRHFLACLSKNAEGRETTVEIDIAGEKFTANGLEIIARNYLDVYIYDKWNNKQIHSYEQRQVFRPTSIDMVEEKTSPPSLLTEAELIALMDKHGIGTDATHAEHIDTIKSRQYVGLTDNQHFMPGKLGIGLVMGYDNMGFQMSKPHLRADLEKDLKLICQRQKDPNEVLQNQIDTYREVFKVAMERVNLIDDALAQYLDERPTQTEQVQFALVTNITILKCPKCGSDMVLKERKQGKGKYISCMGYPTCVNVIWFPETVKDVEVLNETCNECTENIHKLKFQLVRNVIPLYGTSYTTCIGCDTAFNEILNIKQDCIRQTERTNTVHNDRRNTSSFTSTSSTSQSHTSQRQQSVSNNIRSVQSNNNIDSIATFGTSGGHAQSHSFNVPRPNRTNTVRGSTTVSNNRENTTSWINTDNFNNSSDQPAPRNSRNVDNKTSVWGNIDNNAEIMCNCHEIAIQLTVKKDGPNKGRLFYKCAKPQGSGCDFFLWASDSAESRDDAVNERLSRVSNLDRNGVNAGHGSRISTSNSTSNDDWGSSSMNDTVVCQCNQPARKLTVQKDGPNKGRQFYGCPKGMNSTCNFFKWADENDVDNRGNTDWNNFTVNRGGNRSRVPQKGSAPKKPRLAGSKRKCGKCGMEGHTRTRCPE</sequence>
<name>A0AAV2P0R7_9HYME</name>
<dbReference type="FunFam" id="3.40.50.140:FF:000003">
    <property type="entry name" value="DNA topoisomerase"/>
    <property type="match status" value="1"/>
</dbReference>
<dbReference type="PANTHER" id="PTHR11390:SF21">
    <property type="entry name" value="DNA TOPOISOMERASE 3-ALPHA"/>
    <property type="match status" value="1"/>
</dbReference>
<keyword evidence="6 12" id="KW-0863">Zinc-finger</keyword>
<feature type="domain" description="GRF-type" evidence="17">
    <location>
        <begin position="994"/>
        <end position="1036"/>
    </location>
</feature>
<dbReference type="SUPFAM" id="SSF56712">
    <property type="entry name" value="Prokaryotic type I DNA topoisomerase"/>
    <property type="match status" value="1"/>
</dbReference>
<dbReference type="PROSITE" id="PS52039">
    <property type="entry name" value="TOPO_IA_2"/>
    <property type="match status" value="1"/>
</dbReference>
<evidence type="ECO:0000313" key="19">
    <source>
        <dbReference type="EMBL" id="CAL1686450.1"/>
    </source>
</evidence>
<dbReference type="GO" id="GO:0003677">
    <property type="term" value="F:DNA binding"/>
    <property type="evidence" value="ECO:0007669"/>
    <property type="project" value="UniProtKB-KW"/>
</dbReference>
<dbReference type="PROSITE" id="PS51999">
    <property type="entry name" value="ZF_GRF"/>
    <property type="match status" value="2"/>
</dbReference>
<dbReference type="Gene3D" id="3.30.65.10">
    <property type="entry name" value="Bacterial Topoisomerase I, domain 1"/>
    <property type="match status" value="1"/>
</dbReference>
<dbReference type="Pfam" id="PF01751">
    <property type="entry name" value="Toprim"/>
    <property type="match status" value="1"/>
</dbReference>
<dbReference type="PANTHER" id="PTHR11390">
    <property type="entry name" value="PROKARYOTIC DNA TOPOISOMERASE"/>
    <property type="match status" value="1"/>
</dbReference>
<feature type="compositionally biased region" description="Basic residues" evidence="14">
    <location>
        <begin position="1066"/>
        <end position="1080"/>
    </location>
</feature>
<dbReference type="InterPro" id="IPR003601">
    <property type="entry name" value="Topo_IA_2"/>
</dbReference>
<dbReference type="GO" id="GO:0008270">
    <property type="term" value="F:zinc ion binding"/>
    <property type="evidence" value="ECO:0007669"/>
    <property type="project" value="UniProtKB-KW"/>
</dbReference>
<feature type="domain" description="Toprim" evidence="16">
    <location>
        <begin position="47"/>
        <end position="192"/>
    </location>
</feature>
<evidence type="ECO:0000256" key="4">
    <source>
        <dbReference type="ARBA" id="ARBA00022723"/>
    </source>
</evidence>
<keyword evidence="4" id="KW-0479">Metal-binding</keyword>
<dbReference type="Gene3D" id="1.10.460.10">
    <property type="entry name" value="Topoisomerase I, domain 2"/>
    <property type="match status" value="1"/>
</dbReference>
<feature type="compositionally biased region" description="Polar residues" evidence="14">
    <location>
        <begin position="971"/>
        <end position="986"/>
    </location>
</feature>
<dbReference type="Pfam" id="PF06839">
    <property type="entry name" value="Zn_ribbon_GRF"/>
    <property type="match status" value="2"/>
</dbReference>
<reference evidence="19" key="1">
    <citation type="submission" date="2024-04" db="EMBL/GenBank/DDBJ databases">
        <authorList>
            <consortium name="Molecular Ecology Group"/>
        </authorList>
    </citation>
    <scope>NUCLEOTIDE SEQUENCE</scope>
</reference>
<comment type="function">
    <text evidence="11">Releases the supercoiling and torsional tension of DNA introduced during the DNA replication and transcription by transiently cleaving and rejoining one strand of the DNA duplex. Introduces a single-strand break via transesterification at a target site in duplex DNA. The scissile phosphodiester is attacked by the catalytic tyrosine of the enzyme, resulting in the formation of a DNA-(5'-phosphotyrosyl)-enzyme intermediate and the expulsion of a 3'-OH DNA strand. The free DNA strand than undergoes passage around the unbroken strand thus removing DNA supercoils. Finally, in the religation step, the DNA 3'-OH attacks the covalent intermediate to expel the active-site tyrosine and restore the DNA phosphodiester backbone. Weakly relaxes negative supercoils and displays a distinct preference for binding single-stranded DNA.</text>
</comment>
<feature type="domain" description="Topo IA-type catalytic" evidence="18">
    <location>
        <begin position="210"/>
        <end position="629"/>
    </location>
</feature>
<evidence type="ECO:0000259" key="15">
    <source>
        <dbReference type="PROSITE" id="PS50158"/>
    </source>
</evidence>
<feature type="compositionally biased region" description="Low complexity" evidence="14">
    <location>
        <begin position="781"/>
        <end position="803"/>
    </location>
</feature>
<evidence type="ECO:0000256" key="13">
    <source>
        <dbReference type="RuleBase" id="RU362092"/>
    </source>
</evidence>
<gene>
    <name evidence="19" type="ORF">LPLAT_LOCUS11830</name>
</gene>
<evidence type="ECO:0000256" key="10">
    <source>
        <dbReference type="ARBA" id="ARBA00023235"/>
    </source>
</evidence>
<dbReference type="CDD" id="cd00186">
    <property type="entry name" value="TOP1Ac"/>
    <property type="match status" value="1"/>
</dbReference>
<dbReference type="GO" id="GO:0003917">
    <property type="term" value="F:DNA topoisomerase type I (single strand cut, ATP-independent) activity"/>
    <property type="evidence" value="ECO:0007669"/>
    <property type="project" value="UniProtKB-EC"/>
</dbReference>
<evidence type="ECO:0000256" key="11">
    <source>
        <dbReference type="ARBA" id="ARBA00056363"/>
    </source>
</evidence>
<feature type="domain" description="CCHC-type" evidence="15">
    <location>
        <begin position="1077"/>
        <end position="1094"/>
    </location>
</feature>
<dbReference type="Gene3D" id="2.70.20.10">
    <property type="entry name" value="Topoisomerase I, domain 3"/>
    <property type="match status" value="1"/>
</dbReference>
<keyword evidence="8 13" id="KW-0799">Topoisomerase</keyword>
<feature type="domain" description="GRF-type" evidence="17">
    <location>
        <begin position="899"/>
        <end position="941"/>
    </location>
</feature>
<dbReference type="EC" id="5.6.2.1" evidence="3 13"/>
<dbReference type="GO" id="GO:0006281">
    <property type="term" value="P:DNA repair"/>
    <property type="evidence" value="ECO:0007669"/>
    <property type="project" value="TreeGrafter"/>
</dbReference>
<dbReference type="Pfam" id="PF01131">
    <property type="entry name" value="Topoisom_bac"/>
    <property type="match status" value="1"/>
</dbReference>
<evidence type="ECO:0000256" key="3">
    <source>
        <dbReference type="ARBA" id="ARBA00012891"/>
    </source>
</evidence>
<feature type="region of interest" description="Disordered" evidence="14">
    <location>
        <begin position="771"/>
        <end position="885"/>
    </location>
</feature>
<dbReference type="InterPro" id="IPR013825">
    <property type="entry name" value="Topo_IA_cen_sub2"/>
</dbReference>
<organism evidence="19 20">
    <name type="scientific">Lasius platythorax</name>
    <dbReference type="NCBI Taxonomy" id="488582"/>
    <lineage>
        <taxon>Eukaryota</taxon>
        <taxon>Metazoa</taxon>
        <taxon>Ecdysozoa</taxon>
        <taxon>Arthropoda</taxon>
        <taxon>Hexapoda</taxon>
        <taxon>Insecta</taxon>
        <taxon>Pterygota</taxon>
        <taxon>Neoptera</taxon>
        <taxon>Endopterygota</taxon>
        <taxon>Hymenoptera</taxon>
        <taxon>Apocrita</taxon>
        <taxon>Aculeata</taxon>
        <taxon>Formicoidea</taxon>
        <taxon>Formicidae</taxon>
        <taxon>Formicinae</taxon>
        <taxon>Lasius</taxon>
        <taxon>Lasius</taxon>
    </lineage>
</organism>
<dbReference type="PROSITE" id="PS00396">
    <property type="entry name" value="TOPO_IA_1"/>
    <property type="match status" value="1"/>
</dbReference>
<dbReference type="InterPro" id="IPR010666">
    <property type="entry name" value="Znf_GRF"/>
</dbReference>
<accession>A0AAV2P0R7</accession>
<dbReference type="Proteomes" id="UP001497644">
    <property type="component" value="Chromosome 7"/>
</dbReference>
<dbReference type="Pfam" id="PF01396">
    <property type="entry name" value="Zn_ribbon_Top1"/>
    <property type="match status" value="1"/>
</dbReference>
<feature type="region of interest" description="Disordered" evidence="14">
    <location>
        <begin position="1053"/>
        <end position="1094"/>
    </location>
</feature>
<dbReference type="InterPro" id="IPR023405">
    <property type="entry name" value="Topo_IA_core_domain"/>
</dbReference>
<evidence type="ECO:0000259" key="16">
    <source>
        <dbReference type="PROSITE" id="PS50880"/>
    </source>
</evidence>
<keyword evidence="5" id="KW-0677">Repeat</keyword>
<dbReference type="InterPro" id="IPR000380">
    <property type="entry name" value="Topo_IA"/>
</dbReference>
<feature type="compositionally biased region" description="Basic and acidic residues" evidence="14">
    <location>
        <begin position="1084"/>
        <end position="1094"/>
    </location>
</feature>
<evidence type="ECO:0000256" key="5">
    <source>
        <dbReference type="ARBA" id="ARBA00022737"/>
    </source>
</evidence>
<dbReference type="EMBL" id="OZ034830">
    <property type="protein sequence ID" value="CAL1686450.1"/>
    <property type="molecule type" value="Genomic_DNA"/>
</dbReference>
<dbReference type="GO" id="GO:0006265">
    <property type="term" value="P:DNA topological change"/>
    <property type="evidence" value="ECO:0007669"/>
    <property type="project" value="InterPro"/>
</dbReference>
<dbReference type="PROSITE" id="PS50158">
    <property type="entry name" value="ZF_CCHC"/>
    <property type="match status" value="1"/>
</dbReference>
<dbReference type="PROSITE" id="PS50880">
    <property type="entry name" value="TOPRIM"/>
    <property type="match status" value="1"/>
</dbReference>
<comment type="catalytic activity">
    <reaction evidence="1 13">
        <text>ATP-independent breakage of single-stranded DNA, followed by passage and rejoining.</text>
        <dbReference type="EC" id="5.6.2.1"/>
    </reaction>
</comment>
<dbReference type="InterPro" id="IPR013498">
    <property type="entry name" value="Topo_IA_Znf"/>
</dbReference>
<evidence type="ECO:0000256" key="14">
    <source>
        <dbReference type="SAM" id="MobiDB-lite"/>
    </source>
</evidence>
<dbReference type="SMART" id="SM00436">
    <property type="entry name" value="TOP1Bc"/>
    <property type="match status" value="1"/>
</dbReference>
<dbReference type="AlphaFoldDB" id="A0AAV2P0R7"/>
<evidence type="ECO:0000256" key="6">
    <source>
        <dbReference type="ARBA" id="ARBA00022771"/>
    </source>
</evidence>
<dbReference type="Gene3D" id="3.40.50.140">
    <property type="match status" value="1"/>
</dbReference>
<dbReference type="InterPro" id="IPR003602">
    <property type="entry name" value="Topo_IA_DNA-bd_dom"/>
</dbReference>
<evidence type="ECO:0000256" key="1">
    <source>
        <dbReference type="ARBA" id="ARBA00000213"/>
    </source>
</evidence>
<dbReference type="InterPro" id="IPR013824">
    <property type="entry name" value="Topo_IA_cen_sub1"/>
</dbReference>
<keyword evidence="9 13" id="KW-0238">DNA-binding</keyword>
<dbReference type="SMART" id="SM00437">
    <property type="entry name" value="TOP1Ac"/>
    <property type="match status" value="1"/>
</dbReference>
<dbReference type="FunFam" id="1.10.290.10:FF:000001">
    <property type="entry name" value="DNA topoisomerase"/>
    <property type="match status" value="1"/>
</dbReference>
<evidence type="ECO:0000259" key="17">
    <source>
        <dbReference type="PROSITE" id="PS51999"/>
    </source>
</evidence>
<evidence type="ECO:0000313" key="20">
    <source>
        <dbReference type="Proteomes" id="UP001497644"/>
    </source>
</evidence>
<dbReference type="InterPro" id="IPR001878">
    <property type="entry name" value="Znf_CCHC"/>
</dbReference>
<dbReference type="InterPro" id="IPR013826">
    <property type="entry name" value="Topo_IA_cen_sub3"/>
</dbReference>
<dbReference type="Gene3D" id="1.10.290.10">
    <property type="entry name" value="Topoisomerase I, domain 4"/>
    <property type="match status" value="1"/>
</dbReference>
<dbReference type="CDD" id="cd03362">
    <property type="entry name" value="TOPRIM_TopoIA_TopoIII"/>
    <property type="match status" value="1"/>
</dbReference>
<dbReference type="GO" id="GO:0031422">
    <property type="term" value="C:RecQ family helicase-topoisomerase III complex"/>
    <property type="evidence" value="ECO:0007669"/>
    <property type="project" value="TreeGrafter"/>
</dbReference>
<evidence type="ECO:0000256" key="8">
    <source>
        <dbReference type="ARBA" id="ARBA00023029"/>
    </source>
</evidence>
<evidence type="ECO:0000256" key="9">
    <source>
        <dbReference type="ARBA" id="ARBA00023125"/>
    </source>
</evidence>
<keyword evidence="10 13" id="KW-0413">Isomerase</keyword>
<dbReference type="InterPro" id="IPR013497">
    <property type="entry name" value="Topo_IA_cen"/>
</dbReference>
<dbReference type="InterPro" id="IPR034144">
    <property type="entry name" value="TOPRIM_TopoIII"/>
</dbReference>
<dbReference type="FunFam" id="1.10.460.10:FF:000003">
    <property type="entry name" value="DNA topoisomerase"/>
    <property type="match status" value="1"/>
</dbReference>
<comment type="function">
    <text evidence="13">Introduces a single-strand break via transesterification at a target site in duplex DNA. Releases the supercoiling and torsional tension of DNA introduced during the DNA replication and transcription by transiently cleaving and rejoining one strand of the DNA duplex. The scissile phosphodiester is attacked by the catalytic tyrosine of the enzyme, resulting in the formation of a DNA-(5'-phosphotyrosyl)-enzyme intermediate and the expulsion of a 3'-OH DNA strand.</text>
</comment>
<feature type="compositionally biased region" description="Polar residues" evidence="14">
    <location>
        <begin position="804"/>
        <end position="885"/>
    </location>
</feature>
<dbReference type="InterPro" id="IPR006171">
    <property type="entry name" value="TOPRIM_dom"/>
</dbReference>
<protein>
    <recommendedName>
        <fullName evidence="3 13">DNA topoisomerase</fullName>
        <ecNumber evidence="3 13">5.6.2.1</ecNumber>
    </recommendedName>
</protein>
<dbReference type="GO" id="GO:0005634">
    <property type="term" value="C:nucleus"/>
    <property type="evidence" value="ECO:0007669"/>
    <property type="project" value="TreeGrafter"/>
</dbReference>